<dbReference type="PANTHER" id="PTHR47338">
    <property type="entry name" value="ZN(II)2CYS6 TRANSCRIPTION FACTOR (EUROFUNG)-RELATED"/>
    <property type="match status" value="1"/>
</dbReference>
<comment type="subcellular location">
    <subcellularLocation>
        <location evidence="1">Nucleus</location>
    </subcellularLocation>
</comment>
<dbReference type="VEuPathDB" id="FungiDB:ATEG_03449"/>
<evidence type="ECO:0000256" key="5">
    <source>
        <dbReference type="ARBA" id="ARBA00023242"/>
    </source>
</evidence>
<dbReference type="OrthoDB" id="3862662at2759"/>
<keyword evidence="5" id="KW-0539">Nucleus</keyword>
<organism evidence="6 7">
    <name type="scientific">Aspergillus terreus</name>
    <dbReference type="NCBI Taxonomy" id="33178"/>
    <lineage>
        <taxon>Eukaryota</taxon>
        <taxon>Fungi</taxon>
        <taxon>Dikarya</taxon>
        <taxon>Ascomycota</taxon>
        <taxon>Pezizomycotina</taxon>
        <taxon>Eurotiomycetes</taxon>
        <taxon>Eurotiomycetidae</taxon>
        <taxon>Eurotiales</taxon>
        <taxon>Aspergillaceae</taxon>
        <taxon>Aspergillus</taxon>
        <taxon>Aspergillus subgen. Circumdati</taxon>
    </lineage>
</organism>
<keyword evidence="3" id="KW-0805">Transcription regulation</keyword>
<evidence type="ECO:0000256" key="3">
    <source>
        <dbReference type="ARBA" id="ARBA00023015"/>
    </source>
</evidence>
<gene>
    <name evidence="6" type="ORF">ATEIFO6365_0006067700</name>
</gene>
<keyword evidence="7" id="KW-1185">Reference proteome</keyword>
<proteinExistence type="predicted"/>
<evidence type="ECO:0000256" key="2">
    <source>
        <dbReference type="ARBA" id="ARBA00022723"/>
    </source>
</evidence>
<dbReference type="GO" id="GO:0000981">
    <property type="term" value="F:DNA-binding transcription factor activity, RNA polymerase II-specific"/>
    <property type="evidence" value="ECO:0007669"/>
    <property type="project" value="InterPro"/>
</dbReference>
<evidence type="ECO:0000256" key="1">
    <source>
        <dbReference type="ARBA" id="ARBA00004123"/>
    </source>
</evidence>
<dbReference type="PANTHER" id="PTHR47338:SF20">
    <property type="entry name" value="ZN(II)2CYS6 TRANSCRIPTION FACTOR (EUROFUNG)"/>
    <property type="match status" value="1"/>
</dbReference>
<dbReference type="GO" id="GO:0005634">
    <property type="term" value="C:nucleus"/>
    <property type="evidence" value="ECO:0007669"/>
    <property type="project" value="UniProtKB-SubCell"/>
</dbReference>
<evidence type="ECO:0000313" key="6">
    <source>
        <dbReference type="EMBL" id="GFF17329.1"/>
    </source>
</evidence>
<dbReference type="InterPro" id="IPR050815">
    <property type="entry name" value="TF_fung"/>
</dbReference>
<dbReference type="AlphaFoldDB" id="A0A5M3YYY3"/>
<name>A0A5M3YYY3_ASPTE</name>
<reference evidence="6 7" key="1">
    <citation type="submission" date="2020-01" db="EMBL/GenBank/DDBJ databases">
        <title>Aspergillus terreus IFO 6365 whole genome shotgun sequence.</title>
        <authorList>
            <person name="Kanamasa S."/>
            <person name="Takahashi H."/>
        </authorList>
    </citation>
    <scope>NUCLEOTIDE SEQUENCE [LARGE SCALE GENOMIC DNA]</scope>
    <source>
        <strain evidence="6 7">IFO 6365</strain>
    </source>
</reference>
<keyword evidence="4" id="KW-0804">Transcription</keyword>
<dbReference type="GO" id="GO:0046872">
    <property type="term" value="F:metal ion binding"/>
    <property type="evidence" value="ECO:0007669"/>
    <property type="project" value="UniProtKB-KW"/>
</dbReference>
<dbReference type="Proteomes" id="UP000452235">
    <property type="component" value="Unassembled WGS sequence"/>
</dbReference>
<comment type="caution">
    <text evidence="6">The sequence shown here is derived from an EMBL/GenBank/DDBJ whole genome shotgun (WGS) entry which is preliminary data.</text>
</comment>
<dbReference type="CDD" id="cd12148">
    <property type="entry name" value="fungal_TF_MHR"/>
    <property type="match status" value="1"/>
</dbReference>
<protein>
    <submittedName>
        <fullName evidence="6">C6 transcription factor</fullName>
    </submittedName>
</protein>
<dbReference type="EMBL" id="BLJY01000006">
    <property type="protein sequence ID" value="GFF17329.1"/>
    <property type="molecule type" value="Genomic_DNA"/>
</dbReference>
<keyword evidence="2" id="KW-0479">Metal-binding</keyword>
<evidence type="ECO:0000313" key="7">
    <source>
        <dbReference type="Proteomes" id="UP000452235"/>
    </source>
</evidence>
<accession>A0A5M3YYY3</accession>
<evidence type="ECO:0000256" key="4">
    <source>
        <dbReference type="ARBA" id="ARBA00023163"/>
    </source>
</evidence>
<sequence>MDKSSTLSLEIDPLYVSLVFKNLKEQGISLDRVLAAYFGNIHPWLPVVMERSFRKRVAQLEHTPCAETALLVLAIVLVMHRGVQNDLKSHFCNLFKYLFSFLQLRRAPSLQLVQSGLLLVLHEAGDSDSGAASLSIANCLGLTVKSGGESGLDYICWIVTDFKAPHTIADLSDHFRLPVDDLILEQFQEGVLHDIPQFTLSAPVEIPLCYFAREIQSARLLGHVQAFQQSMDAQSFPVKFTALDTALMQFAERLLEQTPRGWAVSCGANAMTMMAAFLLHQLRIDRCNQFSYSDPCYSTAPSLLALKSFINMVRDISCKFNTLAAEDNIDWVPLHTVVCIGEAIFATIRMKKLFGNEFQLDDGPLRQTLIYSRRHWRICEIYLRRIG</sequence>